<dbReference type="GO" id="GO:0008840">
    <property type="term" value="F:4-hydroxy-tetrahydrodipicolinate synthase activity"/>
    <property type="evidence" value="ECO:0007669"/>
    <property type="project" value="UniProtKB-UniRule"/>
</dbReference>
<accession>E1QI48</accession>
<dbReference type="SMART" id="SM01130">
    <property type="entry name" value="DHDPS"/>
    <property type="match status" value="1"/>
</dbReference>
<dbReference type="PROSITE" id="PS00665">
    <property type="entry name" value="DHDPS_1"/>
    <property type="match status" value="1"/>
</dbReference>
<dbReference type="RefSeq" id="WP_013258682.1">
    <property type="nucleotide sequence ID" value="NC_014365.1"/>
</dbReference>
<dbReference type="InterPro" id="IPR013785">
    <property type="entry name" value="Aldolase_TIM"/>
</dbReference>
<sequence length="291" mass="30930">MLKGALVALVTPFRDGKVDEDTLRELVEFHIANGTNGIVPCGTTGESATLSHDEHRMVIRSVVEQVAKRVPVVAGTGSNNTAEAIELTLFAKGVGADAALLIAPYYNKPTQEGLYRHFEAIAKATKFPLVPYNIMGRTAVNIEPATMARIAELPEVVAVKEASGNLGQMAEIVNLCGDKMALLSGDDGLLLPVLAIGGVGVVSVVNNIVPRQVVDIIEAWNAGDIALSQQRFHKLLPLCKAMFLETNPIPIKAAMAMVGRIPSDEMRLPMCPIGAAAREKLSAALRAHGLL</sequence>
<dbReference type="HOGENOM" id="CLU_049343_7_1_7"/>
<dbReference type="Gene3D" id="3.20.20.70">
    <property type="entry name" value="Aldolase class I"/>
    <property type="match status" value="1"/>
</dbReference>
<dbReference type="AlphaFoldDB" id="E1QI48"/>
<dbReference type="GO" id="GO:0019877">
    <property type="term" value="P:diaminopimelate biosynthetic process"/>
    <property type="evidence" value="ECO:0007669"/>
    <property type="project" value="UniProtKB-UniRule"/>
</dbReference>
<evidence type="ECO:0000256" key="14">
    <source>
        <dbReference type="PIRSR" id="PIRSR001365-1"/>
    </source>
</evidence>
<evidence type="ECO:0000256" key="10">
    <source>
        <dbReference type="ARBA" id="ARBA00023270"/>
    </source>
</evidence>
<evidence type="ECO:0000313" key="18">
    <source>
        <dbReference type="Proteomes" id="UP000009047"/>
    </source>
</evidence>
<dbReference type="InterPro" id="IPR005263">
    <property type="entry name" value="DapA"/>
</dbReference>
<feature type="site" description="L-lysine inhibitor binding" evidence="16">
    <location>
        <position position="83"/>
    </location>
</feature>
<comment type="function">
    <text evidence="1 12">Catalyzes the condensation of (S)-aspartate-beta-semialdehyde [(S)-ASA] and pyruvate to 4-hydroxy-tetrahydrodipicolinate (HTPA).</text>
</comment>
<keyword evidence="6 12" id="KW-0028">Amino-acid biosynthesis</keyword>
<feature type="site" description="Part of a proton relay during catalysis" evidence="12 16">
    <location>
        <position position="43"/>
    </location>
</feature>
<feature type="active site" description="Proton donor/acceptor" evidence="12 14">
    <location>
        <position position="132"/>
    </location>
</feature>
<comment type="similarity">
    <text evidence="3 12 13">Belongs to the DapA family.</text>
</comment>
<dbReference type="CDD" id="cd00950">
    <property type="entry name" value="DHDPS"/>
    <property type="match status" value="1"/>
</dbReference>
<keyword evidence="10 12" id="KW-0704">Schiff base</keyword>
<feature type="binding site" evidence="12 15">
    <location>
        <position position="44"/>
    </location>
    <ligand>
        <name>pyruvate</name>
        <dbReference type="ChEBI" id="CHEBI:15361"/>
    </ligand>
</feature>
<feature type="site" description="L-lysine inhibitor binding" evidence="16">
    <location>
        <position position="106"/>
    </location>
</feature>
<dbReference type="Pfam" id="PF00701">
    <property type="entry name" value="DHDPS"/>
    <property type="match status" value="1"/>
</dbReference>
<dbReference type="GO" id="GO:0005829">
    <property type="term" value="C:cytosol"/>
    <property type="evidence" value="ECO:0007669"/>
    <property type="project" value="TreeGrafter"/>
</dbReference>
<evidence type="ECO:0000256" key="5">
    <source>
        <dbReference type="ARBA" id="ARBA00022490"/>
    </source>
</evidence>
<keyword evidence="5 12" id="KW-0963">Cytoplasm</keyword>
<comment type="subcellular location">
    <subcellularLocation>
        <location evidence="12">Cytoplasm</location>
    </subcellularLocation>
</comment>
<feature type="site" description="L-lysine inhibitor binding" evidence="16">
    <location>
        <position position="79"/>
    </location>
</feature>
<dbReference type="OrthoDB" id="9782828at2"/>
<dbReference type="STRING" id="644282.Deba_1876"/>
<dbReference type="NCBIfam" id="TIGR00674">
    <property type="entry name" value="dapA"/>
    <property type="match status" value="1"/>
</dbReference>
<evidence type="ECO:0000313" key="17">
    <source>
        <dbReference type="EMBL" id="ADK85241.1"/>
    </source>
</evidence>
<feature type="binding site" evidence="12 15">
    <location>
        <position position="202"/>
    </location>
    <ligand>
        <name>pyruvate</name>
        <dbReference type="ChEBI" id="CHEBI:15361"/>
    </ligand>
</feature>
<keyword evidence="18" id="KW-1185">Reference proteome</keyword>
<proteinExistence type="inferred from homology"/>
<dbReference type="EC" id="4.3.3.7" evidence="4 12"/>
<dbReference type="SUPFAM" id="SSF51569">
    <property type="entry name" value="Aldolase"/>
    <property type="match status" value="1"/>
</dbReference>
<evidence type="ECO:0000256" key="7">
    <source>
        <dbReference type="ARBA" id="ARBA00022915"/>
    </source>
</evidence>
<evidence type="ECO:0000256" key="13">
    <source>
        <dbReference type="PIRNR" id="PIRNR001365"/>
    </source>
</evidence>
<dbReference type="PIRSF" id="PIRSF001365">
    <property type="entry name" value="DHDPS"/>
    <property type="match status" value="1"/>
</dbReference>
<evidence type="ECO:0000256" key="2">
    <source>
        <dbReference type="ARBA" id="ARBA00005120"/>
    </source>
</evidence>
<comment type="subunit">
    <text evidence="12">Homotetramer; dimer of dimers.</text>
</comment>
<reference evidence="17 18" key="1">
    <citation type="journal article" date="2010" name="Stand. Genomic Sci.">
        <title>Complete genome sequence of Desulfarculus baarsii type strain (2st14).</title>
        <authorList>
            <person name="Sun H."/>
            <person name="Spring S."/>
            <person name="Lapidus A."/>
            <person name="Davenport K."/>
            <person name="Del Rio T.G."/>
            <person name="Tice H."/>
            <person name="Nolan M."/>
            <person name="Copeland A."/>
            <person name="Cheng J.F."/>
            <person name="Lucas S."/>
            <person name="Tapia R."/>
            <person name="Goodwin L."/>
            <person name="Pitluck S."/>
            <person name="Ivanova N."/>
            <person name="Pagani I."/>
            <person name="Mavromatis K."/>
            <person name="Ovchinnikova G."/>
            <person name="Pati A."/>
            <person name="Chen A."/>
            <person name="Palaniappan K."/>
            <person name="Hauser L."/>
            <person name="Chang Y.J."/>
            <person name="Jeffries C.D."/>
            <person name="Detter J.C."/>
            <person name="Han C."/>
            <person name="Rohde M."/>
            <person name="Brambilla E."/>
            <person name="Goker M."/>
            <person name="Woyke T."/>
            <person name="Bristow J."/>
            <person name="Eisen J.A."/>
            <person name="Markowitz V."/>
            <person name="Hugenholtz P."/>
            <person name="Kyrpides N.C."/>
            <person name="Klenk H.P."/>
            <person name="Land M."/>
        </authorList>
    </citation>
    <scope>NUCLEOTIDE SEQUENCE [LARGE SCALE GENOMIC DNA]</scope>
    <source>
        <strain evidence="18">ATCC 33931 / DSM 2075 / LMG 7858 / VKM B-1802 / 2st14</strain>
    </source>
</reference>
<dbReference type="PANTHER" id="PTHR12128">
    <property type="entry name" value="DIHYDRODIPICOLINATE SYNTHASE"/>
    <property type="match status" value="1"/>
</dbReference>
<keyword evidence="9 12" id="KW-0456">Lyase</keyword>
<evidence type="ECO:0000256" key="9">
    <source>
        <dbReference type="ARBA" id="ARBA00023239"/>
    </source>
</evidence>
<evidence type="ECO:0000256" key="6">
    <source>
        <dbReference type="ARBA" id="ARBA00022605"/>
    </source>
</evidence>
<dbReference type="InterPro" id="IPR020624">
    <property type="entry name" value="Schiff_base-form_aldolases_CS"/>
</dbReference>
<dbReference type="Proteomes" id="UP000009047">
    <property type="component" value="Chromosome"/>
</dbReference>
<protein>
    <recommendedName>
        <fullName evidence="4 12">4-hydroxy-tetrahydrodipicolinate synthase</fullName>
        <shortName evidence="12">HTPA synthase</shortName>
        <ecNumber evidence="4 12">4.3.3.7</ecNumber>
    </recommendedName>
</protein>
<keyword evidence="8 12" id="KW-0457">Lysine biosynthesis</keyword>
<comment type="catalytic activity">
    <reaction evidence="11 12">
        <text>L-aspartate 4-semialdehyde + pyruvate = (2S,4S)-4-hydroxy-2,3,4,5-tetrahydrodipicolinate + H2O + H(+)</text>
        <dbReference type="Rhea" id="RHEA:34171"/>
        <dbReference type="ChEBI" id="CHEBI:15361"/>
        <dbReference type="ChEBI" id="CHEBI:15377"/>
        <dbReference type="ChEBI" id="CHEBI:15378"/>
        <dbReference type="ChEBI" id="CHEBI:67139"/>
        <dbReference type="ChEBI" id="CHEBI:537519"/>
        <dbReference type="EC" id="4.3.3.7"/>
    </reaction>
</comment>
<dbReference type="HAMAP" id="MF_00418">
    <property type="entry name" value="DapA"/>
    <property type="match status" value="1"/>
</dbReference>
<evidence type="ECO:0000256" key="12">
    <source>
        <dbReference type="HAMAP-Rule" id="MF_00418"/>
    </source>
</evidence>
<feature type="site" description="Part of a proton relay during catalysis" evidence="12">
    <location>
        <position position="106"/>
    </location>
</feature>
<evidence type="ECO:0000256" key="8">
    <source>
        <dbReference type="ARBA" id="ARBA00023154"/>
    </source>
</evidence>
<dbReference type="KEGG" id="dbr:Deba_1876"/>
<feature type="active site" description="Schiff-base intermediate with substrate" evidence="12 14">
    <location>
        <position position="160"/>
    </location>
</feature>
<evidence type="ECO:0000256" key="16">
    <source>
        <dbReference type="PIRSR" id="PIRSR001365-3"/>
    </source>
</evidence>
<comment type="pathway">
    <text evidence="2 12">Amino-acid biosynthesis; L-lysine biosynthesis via DAP pathway; (S)-tetrahydrodipicolinate from L-aspartate: step 3/4.</text>
</comment>
<evidence type="ECO:0000256" key="1">
    <source>
        <dbReference type="ARBA" id="ARBA00003294"/>
    </source>
</evidence>
<evidence type="ECO:0000256" key="4">
    <source>
        <dbReference type="ARBA" id="ARBA00012086"/>
    </source>
</evidence>
<comment type="caution">
    <text evidence="12">Was originally thought to be a dihydrodipicolinate synthase (DHDPS), catalyzing the condensation of (S)-aspartate-beta-semialdehyde [(S)-ASA] and pyruvate to dihydrodipicolinate (DHDP). However, it was shown in E.coli that the product of the enzymatic reaction is not dihydrodipicolinate but in fact (4S)-4-hydroxy-2,3,4,5-tetrahydro-(2S)-dipicolinic acid (HTPA), and that the consecutive dehydration reaction leading to DHDP is not spontaneous but catalyzed by DapB.</text>
</comment>
<dbReference type="PRINTS" id="PR00146">
    <property type="entry name" value="DHPICSNTHASE"/>
</dbReference>
<dbReference type="PANTHER" id="PTHR12128:SF66">
    <property type="entry name" value="4-HYDROXY-2-OXOGLUTARATE ALDOLASE, MITOCHONDRIAL"/>
    <property type="match status" value="1"/>
</dbReference>
<feature type="site" description="L-lysine inhibitor binding; via carbonyl oxygen" evidence="16">
    <location>
        <position position="48"/>
    </location>
</feature>
<dbReference type="EMBL" id="CP002085">
    <property type="protein sequence ID" value="ADK85241.1"/>
    <property type="molecule type" value="Genomic_DNA"/>
</dbReference>
<gene>
    <name evidence="12" type="primary">dapA</name>
    <name evidence="17" type="ordered locus">Deba_1876</name>
</gene>
<keyword evidence="7 12" id="KW-0220">Diaminopimelate biosynthesis</keyword>
<evidence type="ECO:0000256" key="15">
    <source>
        <dbReference type="PIRSR" id="PIRSR001365-2"/>
    </source>
</evidence>
<dbReference type="UniPathway" id="UPA00034">
    <property type="reaction ID" value="UER00017"/>
</dbReference>
<feature type="site" description="L-lysine inhibitor binding" evidence="16">
    <location>
        <position position="105"/>
    </location>
</feature>
<evidence type="ECO:0000256" key="3">
    <source>
        <dbReference type="ARBA" id="ARBA00007592"/>
    </source>
</evidence>
<organism evidence="17 18">
    <name type="scientific">Desulfarculus baarsii (strain ATCC 33931 / DSM 2075 / LMG 7858 / VKM B-1802 / 2st14)</name>
    <dbReference type="NCBI Taxonomy" id="644282"/>
    <lineage>
        <taxon>Bacteria</taxon>
        <taxon>Pseudomonadati</taxon>
        <taxon>Thermodesulfobacteriota</taxon>
        <taxon>Desulfarculia</taxon>
        <taxon>Desulfarculales</taxon>
        <taxon>Desulfarculaceae</taxon>
        <taxon>Desulfarculus</taxon>
    </lineage>
</organism>
<dbReference type="eggNOG" id="COG0329">
    <property type="taxonomic scope" value="Bacteria"/>
</dbReference>
<name>E1QI48_DESB2</name>
<evidence type="ECO:0000256" key="11">
    <source>
        <dbReference type="ARBA" id="ARBA00047836"/>
    </source>
</evidence>
<dbReference type="GO" id="GO:0009089">
    <property type="term" value="P:lysine biosynthetic process via diaminopimelate"/>
    <property type="evidence" value="ECO:0007669"/>
    <property type="project" value="UniProtKB-UniRule"/>
</dbReference>
<dbReference type="InterPro" id="IPR002220">
    <property type="entry name" value="DapA-like"/>
</dbReference>